<feature type="compositionally biased region" description="Pro residues" evidence="9">
    <location>
        <begin position="1492"/>
        <end position="1502"/>
    </location>
</feature>
<evidence type="ECO:0000256" key="1">
    <source>
        <dbReference type="ARBA" id="ARBA00022527"/>
    </source>
</evidence>
<dbReference type="FunFam" id="1.10.510.10:FF:000571">
    <property type="entry name" value="Maternal embryonic leucine zipper kinase"/>
    <property type="match status" value="1"/>
</dbReference>
<dbReference type="CDD" id="cd14003">
    <property type="entry name" value="STKc_AMPK-like"/>
    <property type="match status" value="1"/>
</dbReference>
<name>A0AAN6JPH1_9BASI</name>
<feature type="compositionally biased region" description="Polar residues" evidence="9">
    <location>
        <begin position="1071"/>
        <end position="1080"/>
    </location>
</feature>
<dbReference type="EMBL" id="JAPDMQ010000367">
    <property type="protein sequence ID" value="KAK0526094.1"/>
    <property type="molecule type" value="Genomic_DNA"/>
</dbReference>
<accession>A0AAN6JPH1</accession>
<feature type="compositionally biased region" description="Low complexity" evidence="9">
    <location>
        <begin position="720"/>
        <end position="739"/>
    </location>
</feature>
<organism evidence="11 12">
    <name type="scientific">Tilletia horrida</name>
    <dbReference type="NCBI Taxonomy" id="155126"/>
    <lineage>
        <taxon>Eukaryota</taxon>
        <taxon>Fungi</taxon>
        <taxon>Dikarya</taxon>
        <taxon>Basidiomycota</taxon>
        <taxon>Ustilaginomycotina</taxon>
        <taxon>Exobasidiomycetes</taxon>
        <taxon>Tilletiales</taxon>
        <taxon>Tilletiaceae</taxon>
        <taxon>Tilletia</taxon>
    </lineage>
</organism>
<evidence type="ECO:0000256" key="7">
    <source>
        <dbReference type="PIRSR" id="PIRSR630616-2"/>
    </source>
</evidence>
<feature type="compositionally biased region" description="Low complexity" evidence="9">
    <location>
        <begin position="1154"/>
        <end position="1169"/>
    </location>
</feature>
<dbReference type="PROSITE" id="PS00108">
    <property type="entry name" value="PROTEIN_KINASE_ST"/>
    <property type="match status" value="1"/>
</dbReference>
<dbReference type="InterPro" id="IPR011009">
    <property type="entry name" value="Kinase-like_dom_sf"/>
</dbReference>
<evidence type="ECO:0000256" key="6">
    <source>
        <dbReference type="PIRSR" id="PIRSR630616-1"/>
    </source>
</evidence>
<dbReference type="PROSITE" id="PS50011">
    <property type="entry name" value="PROTEIN_KINASE_DOM"/>
    <property type="match status" value="1"/>
</dbReference>
<evidence type="ECO:0000313" key="11">
    <source>
        <dbReference type="EMBL" id="KAK0526094.1"/>
    </source>
</evidence>
<feature type="compositionally biased region" description="Low complexity" evidence="9">
    <location>
        <begin position="1469"/>
        <end position="1488"/>
    </location>
</feature>
<feature type="compositionally biased region" description="Polar residues" evidence="9">
    <location>
        <begin position="765"/>
        <end position="779"/>
    </location>
</feature>
<feature type="compositionally biased region" description="Basic and acidic residues" evidence="9">
    <location>
        <begin position="399"/>
        <end position="420"/>
    </location>
</feature>
<keyword evidence="5 7" id="KW-0067">ATP-binding</keyword>
<feature type="compositionally biased region" description="Polar residues" evidence="9">
    <location>
        <begin position="744"/>
        <end position="753"/>
    </location>
</feature>
<feature type="region of interest" description="Disordered" evidence="9">
    <location>
        <begin position="544"/>
        <end position="818"/>
    </location>
</feature>
<feature type="compositionally biased region" description="Low complexity" evidence="9">
    <location>
        <begin position="949"/>
        <end position="964"/>
    </location>
</feature>
<evidence type="ECO:0000313" key="12">
    <source>
        <dbReference type="Proteomes" id="UP001176521"/>
    </source>
</evidence>
<feature type="compositionally biased region" description="Low complexity" evidence="9">
    <location>
        <begin position="557"/>
        <end position="584"/>
    </location>
</feature>
<feature type="compositionally biased region" description="Polar residues" evidence="9">
    <location>
        <begin position="1558"/>
        <end position="1570"/>
    </location>
</feature>
<feature type="cross-link" description="Glycyl lysine isopeptide (Lys-Gly) (interchain with G-Cter in SUMO2)" evidence="8">
    <location>
        <position position="206"/>
    </location>
</feature>
<keyword evidence="3 7" id="KW-0547">Nucleotide-binding</keyword>
<dbReference type="Pfam" id="PF00069">
    <property type="entry name" value="Pkinase"/>
    <property type="match status" value="1"/>
</dbReference>
<feature type="compositionally biased region" description="Low complexity" evidence="9">
    <location>
        <begin position="2101"/>
        <end position="2114"/>
    </location>
</feature>
<evidence type="ECO:0000256" key="5">
    <source>
        <dbReference type="ARBA" id="ARBA00022840"/>
    </source>
</evidence>
<feature type="region of interest" description="Disordered" evidence="9">
    <location>
        <begin position="1012"/>
        <end position="1504"/>
    </location>
</feature>
<feature type="active site" description="Proton acceptor" evidence="6">
    <location>
        <position position="204"/>
    </location>
</feature>
<dbReference type="Gene3D" id="1.10.510.10">
    <property type="entry name" value="Transferase(Phosphotransferase) domain 1"/>
    <property type="match status" value="1"/>
</dbReference>
<feature type="region of interest" description="Disordered" evidence="9">
    <location>
        <begin position="1553"/>
        <end position="1611"/>
    </location>
</feature>
<feature type="compositionally biased region" description="Low complexity" evidence="9">
    <location>
        <begin position="18"/>
        <end position="27"/>
    </location>
</feature>
<keyword evidence="4" id="KW-0418">Kinase</keyword>
<feature type="binding site" evidence="7">
    <location>
        <begin position="208"/>
        <end position="209"/>
    </location>
    <ligand>
        <name>ATP</name>
        <dbReference type="ChEBI" id="CHEBI:30616"/>
    </ligand>
</feature>
<feature type="binding site" evidence="7">
    <location>
        <position position="109"/>
    </location>
    <ligand>
        <name>ATP</name>
        <dbReference type="ChEBI" id="CHEBI:30616"/>
    </ligand>
</feature>
<feature type="region of interest" description="Disordered" evidence="9">
    <location>
        <begin position="1781"/>
        <end position="1856"/>
    </location>
</feature>
<feature type="compositionally biased region" description="Basic residues" evidence="9">
    <location>
        <begin position="1651"/>
        <end position="1660"/>
    </location>
</feature>
<feature type="domain" description="Protein kinase" evidence="10">
    <location>
        <begin position="80"/>
        <end position="333"/>
    </location>
</feature>
<evidence type="ECO:0000256" key="2">
    <source>
        <dbReference type="ARBA" id="ARBA00022679"/>
    </source>
</evidence>
<protein>
    <recommendedName>
        <fullName evidence="10">Protein kinase domain-containing protein</fullName>
    </recommendedName>
</protein>
<feature type="compositionally biased region" description="Basic and acidic residues" evidence="9">
    <location>
        <begin position="650"/>
        <end position="661"/>
    </location>
</feature>
<dbReference type="PANTHER" id="PTHR24350">
    <property type="entry name" value="SERINE/THREONINE-PROTEIN KINASE IAL-RELATED"/>
    <property type="match status" value="1"/>
</dbReference>
<feature type="compositionally biased region" description="Polar residues" evidence="9">
    <location>
        <begin position="1289"/>
        <end position="1335"/>
    </location>
</feature>
<feature type="compositionally biased region" description="Low complexity" evidence="9">
    <location>
        <begin position="1345"/>
        <end position="1356"/>
    </location>
</feature>
<feature type="region of interest" description="Disordered" evidence="9">
    <location>
        <begin position="889"/>
        <end position="995"/>
    </location>
</feature>
<feature type="region of interest" description="Disordered" evidence="9">
    <location>
        <begin position="1629"/>
        <end position="1754"/>
    </location>
</feature>
<evidence type="ECO:0000256" key="3">
    <source>
        <dbReference type="ARBA" id="ARBA00022741"/>
    </source>
</evidence>
<feature type="compositionally biased region" description="Polar residues" evidence="9">
    <location>
        <begin position="494"/>
        <end position="527"/>
    </location>
</feature>
<feature type="region of interest" description="Disordered" evidence="9">
    <location>
        <begin position="2084"/>
        <end position="2180"/>
    </location>
</feature>
<feature type="compositionally biased region" description="Low complexity" evidence="9">
    <location>
        <begin position="383"/>
        <end position="398"/>
    </location>
</feature>
<dbReference type="Proteomes" id="UP001176521">
    <property type="component" value="Unassembled WGS sequence"/>
</dbReference>
<feature type="binding site" evidence="7">
    <location>
        <position position="222"/>
    </location>
    <ligand>
        <name>ATP</name>
        <dbReference type="ChEBI" id="CHEBI:30616"/>
    </ligand>
</feature>
<proteinExistence type="predicted"/>
<feature type="compositionally biased region" description="Low complexity" evidence="9">
    <location>
        <begin position="37"/>
        <end position="46"/>
    </location>
</feature>
<evidence type="ECO:0000256" key="9">
    <source>
        <dbReference type="SAM" id="MobiDB-lite"/>
    </source>
</evidence>
<feature type="compositionally biased region" description="Polar residues" evidence="9">
    <location>
        <begin position="1701"/>
        <end position="1710"/>
    </location>
</feature>
<evidence type="ECO:0000256" key="4">
    <source>
        <dbReference type="ARBA" id="ARBA00022777"/>
    </source>
</evidence>
<feature type="compositionally biased region" description="Polar residues" evidence="9">
    <location>
        <begin position="1424"/>
        <end position="1438"/>
    </location>
</feature>
<dbReference type="GO" id="GO:0004674">
    <property type="term" value="F:protein serine/threonine kinase activity"/>
    <property type="evidence" value="ECO:0007669"/>
    <property type="project" value="UniProtKB-KW"/>
</dbReference>
<feature type="compositionally biased region" description="Gly residues" evidence="9">
    <location>
        <begin position="668"/>
        <end position="696"/>
    </location>
</feature>
<keyword evidence="2" id="KW-0808">Transferase</keyword>
<evidence type="ECO:0000259" key="10">
    <source>
        <dbReference type="PROSITE" id="PS50011"/>
    </source>
</evidence>
<dbReference type="GO" id="GO:0005524">
    <property type="term" value="F:ATP binding"/>
    <property type="evidence" value="ECO:0007669"/>
    <property type="project" value="UniProtKB-KW"/>
</dbReference>
<feature type="compositionally biased region" description="Low complexity" evidence="9">
    <location>
        <begin position="1119"/>
        <end position="1133"/>
    </location>
</feature>
<evidence type="ECO:0000256" key="8">
    <source>
        <dbReference type="PIRSR" id="PIRSR630616-3"/>
    </source>
</evidence>
<feature type="compositionally biased region" description="Pro residues" evidence="9">
    <location>
        <begin position="915"/>
        <end position="938"/>
    </location>
</feature>
<dbReference type="InterPro" id="IPR000719">
    <property type="entry name" value="Prot_kinase_dom"/>
</dbReference>
<reference evidence="11" key="1">
    <citation type="journal article" date="2023" name="PhytoFront">
        <title>Draft Genome Resources of Seven Strains of Tilletia horrida, Causal Agent of Kernel Smut of Rice.</title>
        <authorList>
            <person name="Khanal S."/>
            <person name="Antony Babu S."/>
            <person name="Zhou X.G."/>
        </authorList>
    </citation>
    <scope>NUCLEOTIDE SEQUENCE</scope>
    <source>
        <strain evidence="11">TX3</strain>
    </source>
</reference>
<feature type="region of interest" description="Disordered" evidence="9">
    <location>
        <begin position="343"/>
        <end position="527"/>
    </location>
</feature>
<keyword evidence="12" id="KW-1185">Reference proteome</keyword>
<dbReference type="InterPro" id="IPR008271">
    <property type="entry name" value="Ser/Thr_kinase_AS"/>
</dbReference>
<gene>
    <name evidence="11" type="ORF">OC842_005295</name>
</gene>
<dbReference type="SUPFAM" id="SSF56112">
    <property type="entry name" value="Protein kinase-like (PK-like)"/>
    <property type="match status" value="1"/>
</dbReference>
<feature type="compositionally biased region" description="Low complexity" evidence="9">
    <location>
        <begin position="1388"/>
        <end position="1417"/>
    </location>
</feature>
<comment type="caution">
    <text evidence="11">The sequence shown here is derived from an EMBL/GenBank/DDBJ whole genome shotgun (WGS) entry which is preliminary data.</text>
</comment>
<feature type="compositionally biased region" description="Low complexity" evidence="9">
    <location>
        <begin position="2158"/>
        <end position="2168"/>
    </location>
</feature>
<feature type="compositionally biased region" description="Low complexity" evidence="9">
    <location>
        <begin position="1044"/>
        <end position="1069"/>
    </location>
</feature>
<feature type="compositionally biased region" description="Polar residues" evidence="9">
    <location>
        <begin position="361"/>
        <end position="374"/>
    </location>
</feature>
<keyword evidence="1" id="KW-0723">Serine/threonine-protein kinase</keyword>
<feature type="compositionally biased region" description="Low complexity" evidence="9">
    <location>
        <begin position="1782"/>
        <end position="1805"/>
    </location>
</feature>
<sequence length="2180" mass="221839">MHHHHQYFHSSGGGRRGSGAAPAASAPGPGGTGGGSSSSSNNNPAPHMMSARHKAALASAYQELSKELLASSQLKTVGNYTLGRPIAEGTFGKVRLGTHRLTNTRVAIKQIPKTMHSSHSSTAAALTREIHHHRRLHHPHVIQLYEVLATESSIWMVSELCAGGELYDYLVERGTLPDAEARRIFGQLCLAVAYIHERGIVHRDLKLENVLLDELCNVKLGDFGFTREFERRKLMDTFCGTTGYAAPEMLAGKKYTGQEVDIWSLGIILYALLTGSLPFDDDDEDVMRLKILQGDYELPDDLSEDARNLIRSILKQNPLERLGIRAILAHPWFTRPPMPPPLLAHTSSFGASGPESADHAGSSSNVNSTGNYPPSSYRHPLNAAAGSSSAPASDAGSEIFRERERESEGGRDSRELQRERERHHRPASRTAGGPISDLPPTTEADNESNTSVSLPDAEEVGALSGADEDAALDSASSRIAPEGDSDAPVVGVHSDQSTEGESATKSDALPRSSNSAPESPIASSSLQILHQQTVSTISDLSFVSATSGSVGGEDEGSLLSLSAPSSSLGGGTSSRSESSTNPTTEEGEDDRLSKELASSAPGGTEVDASGVSTKEAKDAAVSVGLSEGEAEVEDRQRLRSIRNESQTTIRRKDSMGSDQSRRASGNLSLGGAGSSGAGGAVGGGMGAAGSGAGGVGSAPLPTHHESPNSSIDDPQDVTVTTSDPAASSGPAAATSSTAAVPLPVSTTSTSAQQAGPGPEGASLMKCNSQNSSMSLQTVPGASGTGHFRTPSRTKRRSASSIALSTEGILPPRDASASPSSTRFVDYVSLLTQLQPALFSTTAEQRLLVQLSTMGMDVGQIVHSVTTDACDASGALWWLLKKKAEERERERESEAIAAGLVPPSELAEESVQPARAPSPPLPPTPSTAPVMVPPPIPPKDPARQRSNSEAARATAAAALLAGGALRPDDGLPKAAQDSFREHLSRLPAGGAGGASGTAAMAVLRQLERERSLAAVSGTAGAGAGLPISQSEPAMGVSPSKGGATGAVSDASAPASAAASRPAAGRASFSATEVPTPTTHASRSPLRKQVVPDTPTQQAPPSPSPSAPAAGGNTSLGGTSGVSSSSSAGGTPTKTGRGKRNNDRQRTNSLSIRTFASALAGGKNASAATAADVPHQTESEGGHGQPERAKSPVSALFLRRGPGSLIGKPGGGRNKEAERGALTSSGGGAGGAGSPILSKGPTPDPFRPGAQPASILAVGNAALSPAATTSTTSLASPIKKGDADKGPLTPASVSGSASTTTFAALSPKKSMTSVKHGQLHASLSQDTFSTVQSQTEGANEKGRSKEGSGSAGASAVAGEKPRRPKSSFLSTVRTWLNADERHAKKRKQKQAAAALLHGHGHGASQHAPSVRGTAALTAANGGGGTHSRNNSASLSGSAARTGSVRAARQNPYPPVSPTVRRSLVGPPVTNSSQRGSISRRSSTGSTVLPGIGPGVPPPPPPPPSSSAIVMSLANTFEQLGNRPMNLRRQSAGSITPTATLYGEYAPESTGLFVGPARGSRPSSMHSFSQQQLHPRRLPAKTGSMSSASSLRRPHDVAMAKSGSNSGSFHGGGGSYNGNSLKSIHARRLSADGGTIVRRQKSGYGLGVGAKPSHGTRHHHRTGSGHSRASSPGPSMLGEIARGEDNESEAGPSRSPTRARGPSGMNSNRSSTYEGDLLTVPAQHGGAGSGSQDEQSEVLKSGSNSLHGSTSHPTHHPTLFVAHKSRSPYKPPSANHALQGMIHRAAAASQQQQQQQQQQQLQQQQASSVWEPRTVPLGTWHRSWGRPPPGWTGPVDETPLPSKPANTSQQNVRDVFARPRKRTKDDLLLLDNDDDDAWVDEEEEPAYSGGLGQLDSSKASGFWVSAGSAGATGLGVAGAGSLLPSHLSGASGSGSNHLTLFGSGVSGGSAASRAAGGLPGSSSALHPALGSPVPGRGGFRQFDGFMPRSGGAGQYPAYLSRGGNAPAGFLHSAYQSQSQHQLPLNQHGSASGLRGLFAPPSLGSDVYPRTTIIPDSVSAPALVGGSLASGSGLGASGAGPAASASAASVTEGKDAQGDARLSQTTGAAGATDGANAGSEAGGPTSPPLSAGADGPVSSTSGASGPTPHAAGAGMSGGGAGPRRAAAAAASAFVSIEEGEEEED</sequence>
<feature type="compositionally biased region" description="Basic and acidic residues" evidence="9">
    <location>
        <begin position="1173"/>
        <end position="1188"/>
    </location>
</feature>
<feature type="region of interest" description="Disordered" evidence="9">
    <location>
        <begin position="1"/>
        <end position="54"/>
    </location>
</feature>
<dbReference type="SMART" id="SM00220">
    <property type="entry name" value="S_TKc"/>
    <property type="match status" value="1"/>
</dbReference>
<dbReference type="InterPro" id="IPR030616">
    <property type="entry name" value="Aur-like"/>
</dbReference>
<feature type="compositionally biased region" description="Low complexity" evidence="9">
    <location>
        <begin position="1259"/>
        <end position="1275"/>
    </location>
</feature>